<gene>
    <name evidence="1" type="ORF">LCGC14_0857100</name>
</gene>
<reference evidence="1" key="1">
    <citation type="journal article" date="2015" name="Nature">
        <title>Complex archaea that bridge the gap between prokaryotes and eukaryotes.</title>
        <authorList>
            <person name="Spang A."/>
            <person name="Saw J.H."/>
            <person name="Jorgensen S.L."/>
            <person name="Zaremba-Niedzwiedzka K."/>
            <person name="Martijn J."/>
            <person name="Lind A.E."/>
            <person name="van Eijk R."/>
            <person name="Schleper C."/>
            <person name="Guy L."/>
            <person name="Ettema T.J."/>
        </authorList>
    </citation>
    <scope>NUCLEOTIDE SEQUENCE</scope>
</reference>
<evidence type="ECO:0000313" key="1">
    <source>
        <dbReference type="EMBL" id="KKN28144.1"/>
    </source>
</evidence>
<accession>A0A0F9PD98</accession>
<dbReference type="AlphaFoldDB" id="A0A0F9PD98"/>
<sequence>MNYKMRGKKALEDALPGAITKMLMLMASENEIVAYNASKLIIEKVLGKAAQPIIDEGGAGDMKEIAKVLAQALHAVLVPGSMAEVIDLPSKELPNGRD</sequence>
<protein>
    <submittedName>
        <fullName evidence="1">Uncharacterized protein</fullName>
    </submittedName>
</protein>
<name>A0A0F9PD98_9ZZZZ</name>
<comment type="caution">
    <text evidence="1">The sequence shown here is derived from an EMBL/GenBank/DDBJ whole genome shotgun (WGS) entry which is preliminary data.</text>
</comment>
<organism evidence="1">
    <name type="scientific">marine sediment metagenome</name>
    <dbReference type="NCBI Taxonomy" id="412755"/>
    <lineage>
        <taxon>unclassified sequences</taxon>
        <taxon>metagenomes</taxon>
        <taxon>ecological metagenomes</taxon>
    </lineage>
</organism>
<dbReference type="EMBL" id="LAZR01002584">
    <property type="protein sequence ID" value="KKN28144.1"/>
    <property type="molecule type" value="Genomic_DNA"/>
</dbReference>
<proteinExistence type="predicted"/>